<dbReference type="FunFam" id="3.30.70.270:FF:000020">
    <property type="entry name" value="Transposon Tf2-6 polyprotein-like Protein"/>
    <property type="match status" value="1"/>
</dbReference>
<feature type="domain" description="Reverse transcriptase/retrotransposon-derived protein RNase H-like" evidence="2">
    <location>
        <begin position="80"/>
        <end position="171"/>
    </location>
</feature>
<gene>
    <name evidence="3" type="ORF">Pfra01_001374000</name>
</gene>
<dbReference type="Proteomes" id="UP001165121">
    <property type="component" value="Unassembled WGS sequence"/>
</dbReference>
<dbReference type="InterPro" id="IPR043502">
    <property type="entry name" value="DNA/RNA_pol_sf"/>
</dbReference>
<keyword evidence="1" id="KW-0511">Multifunctional enzyme</keyword>
<dbReference type="InterPro" id="IPR050951">
    <property type="entry name" value="Retrovirus_Pol_polyprotein"/>
</dbReference>
<dbReference type="InterPro" id="IPR043128">
    <property type="entry name" value="Rev_trsase/Diguanyl_cyclase"/>
</dbReference>
<sequence length="172" mass="19510">MAGCTVFSALDMVDGYYQLLMRESDIPLTAVSTPSGMLWEWLDLRKWLGLANFLHKYSANYAEMARPLTNLLKKDAVWSWTSEAQQAFEAIKNSLQSALILALPDEDRPFNVVCDASDFAIGCALLQVDAEGRERVVSFQSRQLKAVEMNYLVHDKELLAMKYALVKFRVHL</sequence>
<evidence type="ECO:0000313" key="4">
    <source>
        <dbReference type="Proteomes" id="UP001165121"/>
    </source>
</evidence>
<proteinExistence type="predicted"/>
<reference evidence="3" key="1">
    <citation type="submission" date="2023-04" db="EMBL/GenBank/DDBJ databases">
        <title>Phytophthora fragariaefolia NBRC 109709.</title>
        <authorList>
            <person name="Ichikawa N."/>
            <person name="Sato H."/>
            <person name="Tonouchi N."/>
        </authorList>
    </citation>
    <scope>NUCLEOTIDE SEQUENCE</scope>
    <source>
        <strain evidence="3">NBRC 109709</strain>
    </source>
</reference>
<name>A0A9W6XNL9_9STRA</name>
<evidence type="ECO:0000313" key="3">
    <source>
        <dbReference type="EMBL" id="GMF42250.1"/>
    </source>
</evidence>
<dbReference type="Gene3D" id="3.30.70.270">
    <property type="match status" value="1"/>
</dbReference>
<keyword evidence="4" id="KW-1185">Reference proteome</keyword>
<comment type="caution">
    <text evidence="3">The sequence shown here is derived from an EMBL/GenBank/DDBJ whole genome shotgun (WGS) entry which is preliminary data.</text>
</comment>
<dbReference type="EMBL" id="BSXT01001415">
    <property type="protein sequence ID" value="GMF42250.1"/>
    <property type="molecule type" value="Genomic_DNA"/>
</dbReference>
<dbReference type="OrthoDB" id="415724at2759"/>
<dbReference type="Pfam" id="PF17919">
    <property type="entry name" value="RT_RNaseH_2"/>
    <property type="match status" value="1"/>
</dbReference>
<dbReference type="GO" id="GO:0003824">
    <property type="term" value="F:catalytic activity"/>
    <property type="evidence" value="ECO:0007669"/>
    <property type="project" value="UniProtKB-KW"/>
</dbReference>
<evidence type="ECO:0000259" key="2">
    <source>
        <dbReference type="Pfam" id="PF17919"/>
    </source>
</evidence>
<dbReference type="PANTHER" id="PTHR37984">
    <property type="entry name" value="PROTEIN CBG26694"/>
    <property type="match status" value="1"/>
</dbReference>
<dbReference type="AlphaFoldDB" id="A0A9W6XNL9"/>
<dbReference type="PANTHER" id="PTHR37984:SF5">
    <property type="entry name" value="PROTEIN NYNRIN-LIKE"/>
    <property type="match status" value="1"/>
</dbReference>
<dbReference type="SUPFAM" id="SSF56672">
    <property type="entry name" value="DNA/RNA polymerases"/>
    <property type="match status" value="1"/>
</dbReference>
<organism evidence="3 4">
    <name type="scientific">Phytophthora fragariaefolia</name>
    <dbReference type="NCBI Taxonomy" id="1490495"/>
    <lineage>
        <taxon>Eukaryota</taxon>
        <taxon>Sar</taxon>
        <taxon>Stramenopiles</taxon>
        <taxon>Oomycota</taxon>
        <taxon>Peronosporomycetes</taxon>
        <taxon>Peronosporales</taxon>
        <taxon>Peronosporaceae</taxon>
        <taxon>Phytophthora</taxon>
    </lineage>
</organism>
<dbReference type="InterPro" id="IPR041577">
    <property type="entry name" value="RT_RNaseH_2"/>
</dbReference>
<protein>
    <submittedName>
        <fullName evidence="3">Unnamed protein product</fullName>
    </submittedName>
</protein>
<evidence type="ECO:0000256" key="1">
    <source>
        <dbReference type="ARBA" id="ARBA00023268"/>
    </source>
</evidence>
<accession>A0A9W6XNL9</accession>